<evidence type="ECO:0000256" key="1">
    <source>
        <dbReference type="SAM" id="MobiDB-lite"/>
    </source>
</evidence>
<gene>
    <name evidence="2" type="ORF">RAG0_01314</name>
</gene>
<feature type="region of interest" description="Disordered" evidence="1">
    <location>
        <begin position="1"/>
        <end position="20"/>
    </location>
</feature>
<dbReference type="AlphaFoldDB" id="A0A1E1JW88"/>
<feature type="compositionally biased region" description="Polar residues" evidence="1">
    <location>
        <begin position="235"/>
        <end position="270"/>
    </location>
</feature>
<feature type="compositionally biased region" description="Basic and acidic residues" evidence="1">
    <location>
        <begin position="352"/>
        <end position="363"/>
    </location>
</feature>
<feature type="compositionally biased region" description="Polar residues" evidence="1">
    <location>
        <begin position="313"/>
        <end position="351"/>
    </location>
</feature>
<evidence type="ECO:0000313" key="2">
    <source>
        <dbReference type="EMBL" id="CZS90156.1"/>
    </source>
</evidence>
<dbReference type="Proteomes" id="UP000178912">
    <property type="component" value="Unassembled WGS sequence"/>
</dbReference>
<feature type="compositionally biased region" description="Polar residues" evidence="1">
    <location>
        <begin position="280"/>
        <end position="290"/>
    </location>
</feature>
<feature type="compositionally biased region" description="Basic and acidic residues" evidence="1">
    <location>
        <begin position="810"/>
        <end position="824"/>
    </location>
</feature>
<protein>
    <submittedName>
        <fullName evidence="2">Uncharacterized protein</fullName>
    </submittedName>
</protein>
<feature type="compositionally biased region" description="Basic and acidic residues" evidence="1">
    <location>
        <begin position="833"/>
        <end position="853"/>
    </location>
</feature>
<feature type="region of interest" description="Disordered" evidence="1">
    <location>
        <begin position="608"/>
        <end position="853"/>
    </location>
</feature>
<feature type="compositionally biased region" description="Pro residues" evidence="1">
    <location>
        <begin position="747"/>
        <end position="759"/>
    </location>
</feature>
<dbReference type="EMBL" id="FJUX01000004">
    <property type="protein sequence ID" value="CZS90156.1"/>
    <property type="molecule type" value="Genomic_DNA"/>
</dbReference>
<feature type="region of interest" description="Disordered" evidence="1">
    <location>
        <begin position="163"/>
        <end position="365"/>
    </location>
</feature>
<accession>A0A1E1JW88</accession>
<reference evidence="3" key="1">
    <citation type="submission" date="2016-03" db="EMBL/GenBank/DDBJ databases">
        <authorList>
            <person name="Guldener U."/>
        </authorList>
    </citation>
    <scope>NUCLEOTIDE SEQUENCE [LARGE SCALE GENOMIC DNA]</scope>
    <source>
        <strain evidence="3">04CH-RAC-A.6.1</strain>
    </source>
</reference>
<sequence>MAAPRTIRTASGKKLPDPPDFNQNVFRAVEAEWLHYALGPNSEKLCARWVTVTMAGGKRHVQLQKDDGRGHSKRPNTNVDSSGYYMLHAVDGRPSMLILTVQDMVEAVYRHYLSRGPDEKTQEVFCRRFGNMYEGTRKEDIVWILNKIKIRTKEAQQGLLMPYTTSSSSNTSRSANTTGTHAVQSPRKARVIVDLSSPMKTTATDRSLSASRKRLNTVSRDFSERESSRLRTEEGTWSNYIATQSVRHNPPGSTSADDRASTANLTSVSTRTEDGKDSMSRLTTGTSIDSTFDIGKTTRIDGATRSTKKSESQESTDWSSLNNGRSAGQGNVITKTNDISRSVNTKTNGISSHDKIIKTDPESHAGGIRNLMSSGGKQTRTEVSKEFSAVEICQGSNKGGNTSMGGTIMEGTPTKVNKGFGGAARTLISPMTPVKPAGYPKTSAEVCNGYGPPKISLSHGTPTKKPATPMGPRADSARFPIYGPGGTPTHKSYASGTTPGLPFRAREAFMGKYEKKAVDSTAHLYKSAPEPQKYSKEWQESRIGLELSSKQKENAAPVSPRVNRAPAVGPTGLAGVLNVIADWSSGHTRVKAAATGANSYPVIHKVSGTDGNMSKKLISGGPPGYQGSRTADCGCTGPSGVTSSSTYNTPQKPSNDFKVSFTKPTQNNCASGQSTPAEKNSRVLKNSLPPKPTGFNTSSLNSTPLNVPRKVSAANHNLSDRIGTTPPTGPAGWNSGPSLSYRGPRRQSPPPPRNAPPPSAGNSYDTYRPKYENSGGSRRDEYHDVVRSGYGPGPGNDSRTGFRGAPGTEPRSDPRKSPRFDSRHAARSVRHSPQFEDYRARPGDQYFDSRGRY</sequence>
<feature type="compositionally biased region" description="Polar residues" evidence="1">
    <location>
        <begin position="639"/>
        <end position="654"/>
    </location>
</feature>
<proteinExistence type="predicted"/>
<feature type="compositionally biased region" description="Basic and acidic residues" evidence="1">
    <location>
        <begin position="767"/>
        <end position="786"/>
    </location>
</feature>
<feature type="compositionally biased region" description="Polar residues" evidence="1">
    <location>
        <begin position="198"/>
        <end position="220"/>
    </location>
</feature>
<evidence type="ECO:0000313" key="3">
    <source>
        <dbReference type="Proteomes" id="UP000178912"/>
    </source>
</evidence>
<name>A0A1E1JW88_9HELO</name>
<feature type="compositionally biased region" description="Basic and acidic residues" evidence="1">
    <location>
        <begin position="221"/>
        <end position="234"/>
    </location>
</feature>
<feature type="compositionally biased region" description="Polar residues" evidence="1">
    <location>
        <begin position="694"/>
        <end position="705"/>
    </location>
</feature>
<keyword evidence="3" id="KW-1185">Reference proteome</keyword>
<feature type="compositionally biased region" description="Low complexity" evidence="1">
    <location>
        <begin position="164"/>
        <end position="180"/>
    </location>
</feature>
<organism evidence="2 3">
    <name type="scientific">Rhynchosporium agropyri</name>
    <dbReference type="NCBI Taxonomy" id="914238"/>
    <lineage>
        <taxon>Eukaryota</taxon>
        <taxon>Fungi</taxon>
        <taxon>Dikarya</taxon>
        <taxon>Ascomycota</taxon>
        <taxon>Pezizomycotina</taxon>
        <taxon>Leotiomycetes</taxon>
        <taxon>Helotiales</taxon>
        <taxon>Ploettnerulaceae</taxon>
        <taxon>Rhynchosporium</taxon>
    </lineage>
</organism>
<feature type="compositionally biased region" description="Polar residues" evidence="1">
    <location>
        <begin position="662"/>
        <end position="678"/>
    </location>
</feature>
<dbReference type="OrthoDB" id="10639637at2759"/>